<organism evidence="2 3">
    <name type="scientific">Amborella trichopoda</name>
    <dbReference type="NCBI Taxonomy" id="13333"/>
    <lineage>
        <taxon>Eukaryota</taxon>
        <taxon>Viridiplantae</taxon>
        <taxon>Streptophyta</taxon>
        <taxon>Embryophyta</taxon>
        <taxon>Tracheophyta</taxon>
        <taxon>Spermatophyta</taxon>
        <taxon>Magnoliopsida</taxon>
        <taxon>Amborellales</taxon>
        <taxon>Amborellaceae</taxon>
        <taxon>Amborella</taxon>
    </lineage>
</organism>
<dbReference type="Gramene" id="ERN09214">
    <property type="protein sequence ID" value="ERN09214"/>
    <property type="gene ID" value="AMTR_s00014p00254880"/>
</dbReference>
<dbReference type="EMBL" id="KI393051">
    <property type="protein sequence ID" value="ERN09214.1"/>
    <property type="molecule type" value="Genomic_DNA"/>
</dbReference>
<evidence type="ECO:0000256" key="1">
    <source>
        <dbReference type="SAM" id="MobiDB-lite"/>
    </source>
</evidence>
<name>W1PN61_AMBTC</name>
<proteinExistence type="predicted"/>
<reference evidence="3" key="1">
    <citation type="journal article" date="2013" name="Science">
        <title>The Amborella genome and the evolution of flowering plants.</title>
        <authorList>
            <consortium name="Amborella Genome Project"/>
        </authorList>
    </citation>
    <scope>NUCLEOTIDE SEQUENCE [LARGE SCALE GENOMIC DNA]</scope>
</reference>
<dbReference type="Proteomes" id="UP000017836">
    <property type="component" value="Unassembled WGS sequence"/>
</dbReference>
<dbReference type="AlphaFoldDB" id="W1PN61"/>
<dbReference type="HOGENOM" id="CLU_1322488_0_0_1"/>
<sequence>MALFPFEINFSSRSFWLFFAVEILDVGCLPREKELRADPNIDISFVGGTSLEALSPSCEIALLLSTTHAGGPAQPSSRGADVRLEHGQRTFASAGSRSVPLKGGEKRREGERNKGTKGPQSVPLVLKKSAQSKRRGSFAMGALLTASSTKRVKVEAVVILASPPAMSILIDVETVDGVPSVGATTLAAPALVALETELRGGLARRRLL</sequence>
<keyword evidence="3" id="KW-1185">Reference proteome</keyword>
<dbReference type="PROSITE" id="PS50096">
    <property type="entry name" value="IQ"/>
    <property type="match status" value="1"/>
</dbReference>
<evidence type="ECO:0000313" key="2">
    <source>
        <dbReference type="EMBL" id="ERN09214.1"/>
    </source>
</evidence>
<feature type="region of interest" description="Disordered" evidence="1">
    <location>
        <begin position="94"/>
        <end position="121"/>
    </location>
</feature>
<evidence type="ECO:0000313" key="3">
    <source>
        <dbReference type="Proteomes" id="UP000017836"/>
    </source>
</evidence>
<protein>
    <submittedName>
        <fullName evidence="2">Uncharacterized protein</fullName>
    </submittedName>
</protein>
<feature type="compositionally biased region" description="Basic and acidic residues" evidence="1">
    <location>
        <begin position="103"/>
        <end position="114"/>
    </location>
</feature>
<gene>
    <name evidence="2" type="ORF">AMTR_s00014p00254880</name>
</gene>
<accession>W1PN61</accession>